<name>A0A0F3GV15_9BACT</name>
<dbReference type="GO" id="GO:0016829">
    <property type="term" value="F:lyase activity"/>
    <property type="evidence" value="ECO:0007669"/>
    <property type="project" value="UniProtKB-KW"/>
</dbReference>
<evidence type="ECO:0000313" key="1">
    <source>
        <dbReference type="EMBL" id="KJU85741.1"/>
    </source>
</evidence>
<reference evidence="1 2" key="1">
    <citation type="submission" date="2015-02" db="EMBL/GenBank/DDBJ databases">
        <title>Single-cell genomics of uncultivated deep-branching MTB reveals a conserved set of magnetosome genes.</title>
        <authorList>
            <person name="Kolinko S."/>
            <person name="Richter M."/>
            <person name="Glockner F.O."/>
            <person name="Brachmann A."/>
            <person name="Schuler D."/>
        </authorList>
    </citation>
    <scope>NUCLEOTIDE SEQUENCE [LARGE SCALE GENOMIC DNA]</scope>
    <source>
        <strain evidence="1">TM-1</strain>
    </source>
</reference>
<accession>A0A0F3GV15</accession>
<keyword evidence="2" id="KW-1185">Reference proteome</keyword>
<keyword evidence="1" id="KW-0456">Lyase</keyword>
<comment type="caution">
    <text evidence="1">The sequence shown here is derived from an EMBL/GenBank/DDBJ whole genome shotgun (WGS) entry which is preliminary data.</text>
</comment>
<evidence type="ECO:0000313" key="2">
    <source>
        <dbReference type="Proteomes" id="UP000033423"/>
    </source>
</evidence>
<dbReference type="PATRIC" id="fig|29290.4.peg.2739"/>
<dbReference type="Pfam" id="PF13646">
    <property type="entry name" value="HEAT_2"/>
    <property type="match status" value="1"/>
</dbReference>
<dbReference type="Gene3D" id="1.25.10.10">
    <property type="entry name" value="Leucine-rich Repeat Variant"/>
    <property type="match status" value="1"/>
</dbReference>
<dbReference type="Proteomes" id="UP000033423">
    <property type="component" value="Unassembled WGS sequence"/>
</dbReference>
<dbReference type="AlphaFoldDB" id="A0A0F3GV15"/>
<proteinExistence type="predicted"/>
<gene>
    <name evidence="1" type="ORF">MBAV_002065</name>
</gene>
<organism evidence="1 2">
    <name type="scientific">Candidatus Magnetobacterium bavaricum</name>
    <dbReference type="NCBI Taxonomy" id="29290"/>
    <lineage>
        <taxon>Bacteria</taxon>
        <taxon>Pseudomonadati</taxon>
        <taxon>Nitrospirota</taxon>
        <taxon>Thermodesulfovibrionia</taxon>
        <taxon>Thermodesulfovibrionales</taxon>
        <taxon>Candidatus Magnetobacteriaceae</taxon>
        <taxon>Candidatus Magnetobacterium</taxon>
    </lineage>
</organism>
<dbReference type="InterPro" id="IPR016024">
    <property type="entry name" value="ARM-type_fold"/>
</dbReference>
<protein>
    <submittedName>
        <fullName evidence="1">Phycocyanin alpha phycocyanobilin lyase-like protein/NblB-like protein</fullName>
    </submittedName>
</protein>
<dbReference type="InterPro" id="IPR011989">
    <property type="entry name" value="ARM-like"/>
</dbReference>
<feature type="non-terminal residue" evidence="1">
    <location>
        <position position="1"/>
    </location>
</feature>
<dbReference type="SUPFAM" id="SSF48371">
    <property type="entry name" value="ARM repeat"/>
    <property type="match status" value="1"/>
</dbReference>
<dbReference type="EMBL" id="LACI01000875">
    <property type="protein sequence ID" value="KJU85741.1"/>
    <property type="molecule type" value="Genomic_DNA"/>
</dbReference>
<dbReference type="InterPro" id="IPR004155">
    <property type="entry name" value="PBS_lyase_HEAT"/>
</dbReference>
<dbReference type="SMART" id="SM00567">
    <property type="entry name" value="EZ_HEAT"/>
    <property type="match status" value="2"/>
</dbReference>
<sequence>NTGWVLRIRIAEALGNLGDLSIVGELMAILRDENTDWHLRSSIAEALGNLGDVSIVAELITMIGGVNSNIWSYIVSAIGNLANTKEHCMGLLTLRSKRINRDTLHSALYKVSRRAGVTIDQKGNIIEA</sequence>